<keyword evidence="2" id="KW-1185">Reference proteome</keyword>
<dbReference type="Proteomes" id="UP000259683">
    <property type="component" value="Segment"/>
</dbReference>
<sequence>MGELVKYVAISARTGKLVNIRIETVTKVTDKFIYAGRADHKYVRGAPGRCREYVPKKFSSSSTFRTHIEPLAEAEATVLPRDSLGGSQYARKLNYENQAA</sequence>
<protein>
    <submittedName>
        <fullName evidence="1">Uncharacterized protein</fullName>
    </submittedName>
</protein>
<reference evidence="1" key="2">
    <citation type="submission" date="2021-07" db="EMBL/GenBank/DDBJ databases">
        <title>Giant CbK-like Caulobacter bacteriophages have genetically divergent genomes.</title>
        <authorList>
            <person name="Wilson K."/>
            <person name="Ely B."/>
        </authorList>
    </citation>
    <scope>NUCLEOTIDE SEQUENCE</scope>
</reference>
<reference evidence="1" key="1">
    <citation type="submission" date="2018-07" db="EMBL/GenBank/DDBJ databases">
        <authorList>
            <person name="Wilson K.M."/>
            <person name="Ely B."/>
        </authorList>
    </citation>
    <scope>NUCLEOTIDE SEQUENCE</scope>
</reference>
<gene>
    <name evidence="1" type="ORF">CcrSC_gp242c</name>
</gene>
<evidence type="ECO:0000313" key="1">
    <source>
        <dbReference type="EMBL" id="AXQ69824.1"/>
    </source>
</evidence>
<dbReference type="EMBL" id="MH588547">
    <property type="protein sequence ID" value="AXQ69824.1"/>
    <property type="molecule type" value="Genomic_DNA"/>
</dbReference>
<organism evidence="1 2">
    <name type="scientific">Caulobacter phage CcrSC</name>
    <dbReference type="NCBI Taxonomy" id="2283272"/>
    <lineage>
        <taxon>Viruses</taxon>
        <taxon>Duplodnaviria</taxon>
        <taxon>Heunggongvirae</taxon>
        <taxon>Uroviricota</taxon>
        <taxon>Caudoviricetes</taxon>
        <taxon>Jeanschmidtviridae</taxon>
        <taxon>Bertelyvirus</taxon>
        <taxon>Bertelyvirus SC</taxon>
    </lineage>
</organism>
<name>A0A385ED74_9CAUD</name>
<proteinExistence type="predicted"/>
<accession>A0A385ED74</accession>
<evidence type="ECO:0000313" key="2">
    <source>
        <dbReference type="Proteomes" id="UP000259683"/>
    </source>
</evidence>